<sequence length="70" mass="7552">MKRTTFAPIGALAPAMVIAPGLLLVGCIQVAAPDKPIEINLNVNVKQEVVVRLQKDAEDFIANNPELFPQ</sequence>
<proteinExistence type="predicted"/>
<keyword evidence="3" id="KW-1185">Reference proteome</keyword>
<evidence type="ECO:0000256" key="1">
    <source>
        <dbReference type="SAM" id="Phobius"/>
    </source>
</evidence>
<evidence type="ECO:0000313" key="3">
    <source>
        <dbReference type="Proteomes" id="UP000189818"/>
    </source>
</evidence>
<reference evidence="3" key="1">
    <citation type="submission" date="2017-02" db="EMBL/GenBank/DDBJ databases">
        <authorList>
            <person name="Varghese N."/>
            <person name="Submissions S."/>
        </authorList>
    </citation>
    <scope>NUCLEOTIDE SEQUENCE [LARGE SCALE GENOMIC DNA]</scope>
    <source>
        <strain evidence="3">UM2</strain>
    </source>
</reference>
<gene>
    <name evidence="2" type="ORF">SAMN06295920_104175</name>
</gene>
<accession>A0A1T5CMX2</accession>
<evidence type="ECO:0000313" key="2">
    <source>
        <dbReference type="EMBL" id="SKB60764.1"/>
    </source>
</evidence>
<dbReference type="AlphaFoldDB" id="A0A1T5CMX2"/>
<keyword evidence="2" id="KW-0449">Lipoprotein</keyword>
<keyword evidence="1" id="KW-0472">Membrane</keyword>
<dbReference type="Pfam" id="PF13617">
    <property type="entry name" value="Lipoprotein_19"/>
    <property type="match status" value="1"/>
</dbReference>
<dbReference type="EMBL" id="FUYM01000004">
    <property type="protein sequence ID" value="SKB60764.1"/>
    <property type="molecule type" value="Genomic_DNA"/>
</dbReference>
<dbReference type="STRING" id="439228.SAMN06295920_104175"/>
<dbReference type="Proteomes" id="UP000189818">
    <property type="component" value="Unassembled WGS sequence"/>
</dbReference>
<protein>
    <submittedName>
        <fullName evidence="2">YnbE-like lipoprotein</fullName>
    </submittedName>
</protein>
<dbReference type="PROSITE" id="PS51257">
    <property type="entry name" value="PROKAR_LIPOPROTEIN"/>
    <property type="match status" value="1"/>
</dbReference>
<keyword evidence="1" id="KW-1133">Transmembrane helix</keyword>
<name>A0A1T5CMX2_9SPHN</name>
<keyword evidence="1" id="KW-0812">Transmembrane</keyword>
<feature type="transmembrane region" description="Helical" evidence="1">
    <location>
        <begin position="12"/>
        <end position="32"/>
    </location>
</feature>
<dbReference type="InterPro" id="IPR025985">
    <property type="entry name" value="YnbE"/>
</dbReference>
<organism evidence="2 3">
    <name type="scientific">Rhizorhabdus histidinilytica</name>
    <dbReference type="NCBI Taxonomy" id="439228"/>
    <lineage>
        <taxon>Bacteria</taxon>
        <taxon>Pseudomonadati</taxon>
        <taxon>Pseudomonadota</taxon>
        <taxon>Alphaproteobacteria</taxon>
        <taxon>Sphingomonadales</taxon>
        <taxon>Sphingomonadaceae</taxon>
        <taxon>Rhizorhabdus</taxon>
    </lineage>
</organism>